<dbReference type="InParanoid" id="A0A200PM58"/>
<dbReference type="PANTHER" id="PTHR37723">
    <property type="entry name" value="PROTEIN FAR-RED ELONGATED HYPOCOTYL 1"/>
    <property type="match status" value="1"/>
</dbReference>
<dbReference type="FunCoup" id="A0A200PM58">
    <property type="interactions" value="1"/>
</dbReference>
<dbReference type="GO" id="GO:0061608">
    <property type="term" value="F:nuclear import signal receptor activity"/>
    <property type="evidence" value="ECO:0007669"/>
    <property type="project" value="TreeGrafter"/>
</dbReference>
<gene>
    <name evidence="2" type="ORF">BVC80_1503g6</name>
</gene>
<evidence type="ECO:0000313" key="3">
    <source>
        <dbReference type="Proteomes" id="UP000195402"/>
    </source>
</evidence>
<sequence>MEIDEEKENPSEINSKKRKLQDEQSDLPSPKHKFREKRSAGSKQESPFPEDVGLEVKPLNSAEDSNSFVGENNSAISLYPADMFEPEFPKTYAYDQPSTSSCSCSDNSLKETLSTLNRKTKISTTDDRKHDAMNLTGALQFDSGPQNTELQLCEFEKYDDSICSGCTNDEIKECQDVGSNDLMLSWNGSNPNSYVLSSGRWSIKQNTRLGARKPTIDQEFEKYFSMLML</sequence>
<dbReference type="PANTHER" id="PTHR37723:SF1">
    <property type="entry name" value="PROTEIN FAR-RED-ELONGATED HYPOCOTYL 1-LIKE"/>
    <property type="match status" value="1"/>
</dbReference>
<comment type="caution">
    <text evidence="2">The sequence shown here is derived from an EMBL/GenBank/DDBJ whole genome shotgun (WGS) entry which is preliminary data.</text>
</comment>
<feature type="region of interest" description="Disordered" evidence="1">
    <location>
        <begin position="1"/>
        <end position="68"/>
    </location>
</feature>
<keyword evidence="3" id="KW-1185">Reference proteome</keyword>
<proteinExistence type="predicted"/>
<dbReference type="Proteomes" id="UP000195402">
    <property type="component" value="Unassembled WGS sequence"/>
</dbReference>
<reference evidence="2 3" key="1">
    <citation type="journal article" date="2017" name="Mol. Plant">
        <title>The Genome of Medicinal Plant Macleaya cordata Provides New Insights into Benzylisoquinoline Alkaloids Metabolism.</title>
        <authorList>
            <person name="Liu X."/>
            <person name="Liu Y."/>
            <person name="Huang P."/>
            <person name="Ma Y."/>
            <person name="Qing Z."/>
            <person name="Tang Q."/>
            <person name="Cao H."/>
            <person name="Cheng P."/>
            <person name="Zheng Y."/>
            <person name="Yuan Z."/>
            <person name="Zhou Y."/>
            <person name="Liu J."/>
            <person name="Tang Z."/>
            <person name="Zhuo Y."/>
            <person name="Zhang Y."/>
            <person name="Yu L."/>
            <person name="Huang J."/>
            <person name="Yang P."/>
            <person name="Peng Q."/>
            <person name="Zhang J."/>
            <person name="Jiang W."/>
            <person name="Zhang Z."/>
            <person name="Lin K."/>
            <person name="Ro D.K."/>
            <person name="Chen X."/>
            <person name="Xiong X."/>
            <person name="Shang Y."/>
            <person name="Huang S."/>
            <person name="Zeng J."/>
        </authorList>
    </citation>
    <scope>NUCLEOTIDE SEQUENCE [LARGE SCALE GENOMIC DNA]</scope>
    <source>
        <strain evidence="3">cv. BLH2017</strain>
        <tissue evidence="2">Root</tissue>
    </source>
</reference>
<dbReference type="GO" id="GO:0009639">
    <property type="term" value="P:response to red or far red light"/>
    <property type="evidence" value="ECO:0007669"/>
    <property type="project" value="InterPro"/>
</dbReference>
<dbReference type="EMBL" id="MVGT01004513">
    <property type="protein sequence ID" value="OUZ99277.1"/>
    <property type="molecule type" value="Genomic_DNA"/>
</dbReference>
<name>A0A200PM58_MACCD</name>
<dbReference type="GO" id="GO:0016607">
    <property type="term" value="C:nuclear speck"/>
    <property type="evidence" value="ECO:0007669"/>
    <property type="project" value="TreeGrafter"/>
</dbReference>
<protein>
    <submittedName>
        <fullName evidence="2">Uncharacterized protein</fullName>
    </submittedName>
</protein>
<organism evidence="2 3">
    <name type="scientific">Macleaya cordata</name>
    <name type="common">Five-seeded plume-poppy</name>
    <name type="synonym">Bocconia cordata</name>
    <dbReference type="NCBI Taxonomy" id="56857"/>
    <lineage>
        <taxon>Eukaryota</taxon>
        <taxon>Viridiplantae</taxon>
        <taxon>Streptophyta</taxon>
        <taxon>Embryophyta</taxon>
        <taxon>Tracheophyta</taxon>
        <taxon>Spermatophyta</taxon>
        <taxon>Magnoliopsida</taxon>
        <taxon>Ranunculales</taxon>
        <taxon>Papaveraceae</taxon>
        <taxon>Papaveroideae</taxon>
        <taxon>Macleaya</taxon>
    </lineage>
</organism>
<dbReference type="STRING" id="56857.A0A200PM58"/>
<evidence type="ECO:0000256" key="1">
    <source>
        <dbReference type="SAM" id="MobiDB-lite"/>
    </source>
</evidence>
<dbReference type="AlphaFoldDB" id="A0A200PM58"/>
<evidence type="ECO:0000313" key="2">
    <source>
        <dbReference type="EMBL" id="OUZ99277.1"/>
    </source>
</evidence>
<dbReference type="GO" id="GO:0051457">
    <property type="term" value="P:maintenance of protein location in nucleus"/>
    <property type="evidence" value="ECO:0007669"/>
    <property type="project" value="TreeGrafter"/>
</dbReference>
<dbReference type="OMA" id="HKCWVGS"/>
<dbReference type="OrthoDB" id="1930763at2759"/>
<accession>A0A200PM58</accession>
<dbReference type="GO" id="GO:0005737">
    <property type="term" value="C:cytoplasm"/>
    <property type="evidence" value="ECO:0007669"/>
    <property type="project" value="TreeGrafter"/>
</dbReference>
<dbReference type="InterPro" id="IPR037766">
    <property type="entry name" value="FHY1"/>
</dbReference>